<sequence length="186" mass="21540">MSSQDSELSTSGGPDSDSERELDELIDAFNAYEDSLDPLTEQVLPRFVLIARNLFRKKDPVDRENAMERCYSHSVKKLYIMSAHIFDSDEKCHYFVFHIHVPENWSDTLGCMYELSPIISAVRWPEDSPKHKPRWVSEHKLNHVHSALVEGTEEMPYYVRCAARSENAILGPRFIEWSKHIFPEAA</sequence>
<name>A0A166TRV4_9AGAM</name>
<reference evidence="2 3" key="1">
    <citation type="journal article" date="2016" name="Mol. Biol. Evol.">
        <title>Comparative Genomics of Early-Diverging Mushroom-Forming Fungi Provides Insights into the Origins of Lignocellulose Decay Capabilities.</title>
        <authorList>
            <person name="Nagy L.G."/>
            <person name="Riley R."/>
            <person name="Tritt A."/>
            <person name="Adam C."/>
            <person name="Daum C."/>
            <person name="Floudas D."/>
            <person name="Sun H."/>
            <person name="Yadav J.S."/>
            <person name="Pangilinan J."/>
            <person name="Larsson K.H."/>
            <person name="Matsuura K."/>
            <person name="Barry K."/>
            <person name="Labutti K."/>
            <person name="Kuo R."/>
            <person name="Ohm R.A."/>
            <person name="Bhattacharya S.S."/>
            <person name="Shirouzu T."/>
            <person name="Yoshinaga Y."/>
            <person name="Martin F.M."/>
            <person name="Grigoriev I.V."/>
            <person name="Hibbett D.S."/>
        </authorList>
    </citation>
    <scope>NUCLEOTIDE SEQUENCE [LARGE SCALE GENOMIC DNA]</scope>
    <source>
        <strain evidence="2 3">CBS 109695</strain>
    </source>
</reference>
<dbReference type="Proteomes" id="UP000076532">
    <property type="component" value="Unassembled WGS sequence"/>
</dbReference>
<protein>
    <submittedName>
        <fullName evidence="2">Uncharacterized protein</fullName>
    </submittedName>
</protein>
<evidence type="ECO:0000256" key="1">
    <source>
        <dbReference type="SAM" id="MobiDB-lite"/>
    </source>
</evidence>
<organism evidence="2 3">
    <name type="scientific">Athelia psychrophila</name>
    <dbReference type="NCBI Taxonomy" id="1759441"/>
    <lineage>
        <taxon>Eukaryota</taxon>
        <taxon>Fungi</taxon>
        <taxon>Dikarya</taxon>
        <taxon>Basidiomycota</taxon>
        <taxon>Agaricomycotina</taxon>
        <taxon>Agaricomycetes</taxon>
        <taxon>Agaricomycetidae</taxon>
        <taxon>Atheliales</taxon>
        <taxon>Atheliaceae</taxon>
        <taxon>Athelia</taxon>
    </lineage>
</organism>
<proteinExistence type="predicted"/>
<accession>A0A166TRV4</accession>
<dbReference type="AlphaFoldDB" id="A0A166TRV4"/>
<feature type="compositionally biased region" description="Polar residues" evidence="1">
    <location>
        <begin position="1"/>
        <end position="13"/>
    </location>
</feature>
<dbReference type="OrthoDB" id="2687255at2759"/>
<evidence type="ECO:0000313" key="3">
    <source>
        <dbReference type="Proteomes" id="UP000076532"/>
    </source>
</evidence>
<keyword evidence="3" id="KW-1185">Reference proteome</keyword>
<evidence type="ECO:0000313" key="2">
    <source>
        <dbReference type="EMBL" id="KZP30907.1"/>
    </source>
</evidence>
<feature type="region of interest" description="Disordered" evidence="1">
    <location>
        <begin position="1"/>
        <end position="20"/>
    </location>
</feature>
<gene>
    <name evidence="2" type="ORF">FIBSPDRAFT_945428</name>
</gene>
<dbReference type="EMBL" id="KV417491">
    <property type="protein sequence ID" value="KZP30907.1"/>
    <property type="molecule type" value="Genomic_DNA"/>
</dbReference>